<dbReference type="GO" id="GO:0003727">
    <property type="term" value="F:single-stranded RNA binding"/>
    <property type="evidence" value="ECO:0007669"/>
    <property type="project" value="InterPro"/>
</dbReference>
<evidence type="ECO:0000256" key="1">
    <source>
        <dbReference type="ARBA" id="ARBA00008396"/>
    </source>
</evidence>
<evidence type="ECO:0000313" key="7">
    <source>
        <dbReference type="EMBL" id="MDM1549900.1"/>
    </source>
</evidence>
<dbReference type="InterPro" id="IPR002942">
    <property type="entry name" value="S4_RNA-bd"/>
</dbReference>
<feature type="domain" description="RNA-binding S4" evidence="6">
    <location>
        <begin position="1"/>
        <end position="64"/>
    </location>
</feature>
<keyword evidence="8" id="KW-0346">Stress response</keyword>
<dbReference type="EMBL" id="JACALR010000001">
    <property type="protein sequence ID" value="MDM1549900.1"/>
    <property type="molecule type" value="Genomic_DNA"/>
</dbReference>
<dbReference type="SMART" id="SM00363">
    <property type="entry name" value="S4"/>
    <property type="match status" value="1"/>
</dbReference>
<reference evidence="7" key="2">
    <citation type="submission" date="2020-06" db="EMBL/GenBank/DDBJ databases">
        <authorList>
            <person name="Dong N."/>
        </authorList>
    </citation>
    <scope>NUCLEOTIDE SEQUENCE</scope>
    <source>
        <strain evidence="7">210</strain>
    </source>
</reference>
<accession>A0A376GHT2</accession>
<dbReference type="STRING" id="343874.GCA_000805695_00511"/>
<evidence type="ECO:0000256" key="4">
    <source>
        <dbReference type="PROSITE-ProRule" id="PRU00182"/>
    </source>
</evidence>
<evidence type="ECO:0000259" key="6">
    <source>
        <dbReference type="SMART" id="SM00363"/>
    </source>
</evidence>
<dbReference type="PIRSF" id="PIRSF016821">
    <property type="entry name" value="HSP15"/>
    <property type="match status" value="1"/>
</dbReference>
<dbReference type="GO" id="GO:0034605">
    <property type="term" value="P:cellular response to heat"/>
    <property type="evidence" value="ECO:0007669"/>
    <property type="project" value="InterPro"/>
</dbReference>
<evidence type="ECO:0000256" key="5">
    <source>
        <dbReference type="SAM" id="MobiDB-lite"/>
    </source>
</evidence>
<dbReference type="InterPro" id="IPR036986">
    <property type="entry name" value="S4_RNA-bd_sf"/>
</dbReference>
<evidence type="ECO:0000256" key="3">
    <source>
        <dbReference type="ARBA" id="ARBA00023125"/>
    </source>
</evidence>
<feature type="region of interest" description="Disordered" evidence="5">
    <location>
        <begin position="100"/>
        <end position="121"/>
    </location>
</feature>
<sequence length="137" mass="15807">MRLDKFLWSVRYYKTRSLAADAVKKNRVKVNGDVAKASRDIIPGDAIEVRKDQINLSFKVLQVPNNRIGAKLLTLHIVDTTPKEEYEVLELRKLSQDYYRERGEGRPTKKDRRDLDDYLEEGGEDAEGIIIKGEDLD</sequence>
<organism evidence="8 9">
    <name type="scientific">Empedobacter falsenii</name>
    <dbReference type="NCBI Taxonomy" id="343874"/>
    <lineage>
        <taxon>Bacteria</taxon>
        <taxon>Pseudomonadati</taxon>
        <taxon>Bacteroidota</taxon>
        <taxon>Flavobacteriia</taxon>
        <taxon>Flavobacteriales</taxon>
        <taxon>Weeksellaceae</taxon>
        <taxon>Empedobacter</taxon>
    </lineage>
</organism>
<dbReference type="Proteomes" id="UP001173578">
    <property type="component" value="Unassembled WGS sequence"/>
</dbReference>
<feature type="compositionally biased region" description="Basic and acidic residues" evidence="5">
    <location>
        <begin position="100"/>
        <end position="116"/>
    </location>
</feature>
<keyword evidence="2 4" id="KW-0694">RNA-binding</keyword>
<dbReference type="CDD" id="cd00165">
    <property type="entry name" value="S4"/>
    <property type="match status" value="1"/>
</dbReference>
<dbReference type="RefSeq" id="WP_115001391.1">
    <property type="nucleotide sequence ID" value="NZ_JAAGKM010000001.1"/>
</dbReference>
<dbReference type="EMBL" id="UFXS01000001">
    <property type="protein sequence ID" value="STD59368.1"/>
    <property type="molecule type" value="Genomic_DNA"/>
</dbReference>
<reference evidence="7" key="3">
    <citation type="journal article" date="2022" name="Sci. Total Environ.">
        <title>Prevalence, transmission, and molecular epidemiology of tet(X)-positive bacteria among humans, animals, and environmental niches in China: An epidemiological, and genomic-based study.</title>
        <authorList>
            <person name="Dong N."/>
            <person name="Zeng Y."/>
            <person name="Cai C."/>
            <person name="Sun C."/>
            <person name="Lu J."/>
            <person name="Liu C."/>
            <person name="Zhou H."/>
            <person name="Sun Q."/>
            <person name="Shu L."/>
            <person name="Wang H."/>
            <person name="Wang Y."/>
            <person name="Wang S."/>
            <person name="Wu C."/>
            <person name="Chan E.W."/>
            <person name="Chen G."/>
            <person name="Shen Z."/>
            <person name="Chen S."/>
            <person name="Zhang R."/>
        </authorList>
    </citation>
    <scope>NUCLEOTIDE SEQUENCE</scope>
    <source>
        <strain evidence="7">210</strain>
    </source>
</reference>
<protein>
    <submittedName>
        <fullName evidence="7">RNA-binding S4 domain-containing protein</fullName>
    </submittedName>
    <submittedName>
        <fullName evidence="8">Ribosome-associated heat shock protein Hsp15</fullName>
    </submittedName>
</protein>
<dbReference type="Pfam" id="PF01479">
    <property type="entry name" value="S4"/>
    <property type="match status" value="1"/>
</dbReference>
<dbReference type="PROSITE" id="PS50889">
    <property type="entry name" value="S4"/>
    <property type="match status" value="1"/>
</dbReference>
<dbReference type="Proteomes" id="UP000254737">
    <property type="component" value="Unassembled WGS sequence"/>
</dbReference>
<keyword evidence="3" id="KW-0238">DNA-binding</keyword>
<comment type="similarity">
    <text evidence="1">Belongs to the HSP15 family.</text>
</comment>
<dbReference type="GO" id="GO:0043023">
    <property type="term" value="F:ribosomal large subunit binding"/>
    <property type="evidence" value="ECO:0007669"/>
    <property type="project" value="InterPro"/>
</dbReference>
<dbReference type="GO" id="GO:0003677">
    <property type="term" value="F:DNA binding"/>
    <property type="evidence" value="ECO:0007669"/>
    <property type="project" value="UniProtKB-KW"/>
</dbReference>
<dbReference type="Gene3D" id="3.10.290.10">
    <property type="entry name" value="RNA-binding S4 domain"/>
    <property type="match status" value="1"/>
</dbReference>
<dbReference type="SUPFAM" id="SSF55174">
    <property type="entry name" value="Alpha-L RNA-binding motif"/>
    <property type="match status" value="1"/>
</dbReference>
<evidence type="ECO:0000313" key="9">
    <source>
        <dbReference type="Proteomes" id="UP000254737"/>
    </source>
</evidence>
<gene>
    <name evidence="7" type="ORF">HX095_01590</name>
    <name evidence="8" type="ORF">NCTC13456_03019</name>
</gene>
<evidence type="ECO:0000256" key="2">
    <source>
        <dbReference type="ARBA" id="ARBA00022884"/>
    </source>
</evidence>
<name>A0A376GHT2_9FLAO</name>
<proteinExistence type="inferred from homology"/>
<reference evidence="8 9" key="1">
    <citation type="submission" date="2018-06" db="EMBL/GenBank/DDBJ databases">
        <authorList>
            <consortium name="Pathogen Informatics"/>
            <person name="Doyle S."/>
        </authorList>
    </citation>
    <scope>NUCLEOTIDE SEQUENCE [LARGE SCALE GENOMIC DNA]</scope>
    <source>
        <strain evidence="8 9">NCTC13456</strain>
    </source>
</reference>
<evidence type="ECO:0000313" key="8">
    <source>
        <dbReference type="EMBL" id="STD59368.1"/>
    </source>
</evidence>
<dbReference type="InterPro" id="IPR025708">
    <property type="entry name" value="HSP15"/>
</dbReference>
<dbReference type="AlphaFoldDB" id="A0A376GHT2"/>